<keyword evidence="7" id="KW-0472">Membrane</keyword>
<dbReference type="Pfam" id="PF00112">
    <property type="entry name" value="Peptidase_C1"/>
    <property type="match status" value="1"/>
</dbReference>
<evidence type="ECO:0000256" key="5">
    <source>
        <dbReference type="ARBA" id="ARBA00022807"/>
    </source>
</evidence>
<feature type="domain" description="Peptidase C1A papain C-terminal" evidence="8">
    <location>
        <begin position="158"/>
        <end position="373"/>
    </location>
</feature>
<dbReference type="AlphaFoldDB" id="A0A452ZUE2"/>
<dbReference type="EnsemblPlants" id="AET1Gv20920300.3">
    <property type="protein sequence ID" value="AET1Gv20920300.3"/>
    <property type="gene ID" value="AET1Gv20920300"/>
</dbReference>
<name>A0A452ZUE2_AEGTS</name>
<keyword evidence="6" id="KW-1015">Disulfide bond</keyword>
<dbReference type="SMART" id="SM00645">
    <property type="entry name" value="Pept_C1"/>
    <property type="match status" value="1"/>
</dbReference>
<dbReference type="Gramene" id="AET1Gv20920300.3">
    <property type="protein sequence ID" value="AET1Gv20920300.3"/>
    <property type="gene ID" value="AET1Gv20920300"/>
</dbReference>
<keyword evidence="5" id="KW-0788">Thiol protease</keyword>
<dbReference type="SMART" id="SM00848">
    <property type="entry name" value="Inhibitor_I29"/>
    <property type="match status" value="1"/>
</dbReference>
<dbReference type="PANTHER" id="PTHR12411">
    <property type="entry name" value="CYSTEINE PROTEASE FAMILY C1-RELATED"/>
    <property type="match status" value="1"/>
</dbReference>
<proteinExistence type="inferred from homology"/>
<keyword evidence="4" id="KW-0378">Hydrolase</keyword>
<dbReference type="CDD" id="cd02248">
    <property type="entry name" value="Peptidase_C1A"/>
    <property type="match status" value="1"/>
</dbReference>
<dbReference type="STRING" id="200361.A0A452ZUE2"/>
<evidence type="ECO:0000256" key="4">
    <source>
        <dbReference type="ARBA" id="ARBA00022801"/>
    </source>
</evidence>
<evidence type="ECO:0000313" key="10">
    <source>
        <dbReference type="EnsemblPlants" id="AET1Gv20920300.3"/>
    </source>
</evidence>
<keyword evidence="3" id="KW-0732">Signal</keyword>
<dbReference type="InterPro" id="IPR038765">
    <property type="entry name" value="Papain-like_cys_pep_sf"/>
</dbReference>
<dbReference type="InterPro" id="IPR013201">
    <property type="entry name" value="Prot_inhib_I29"/>
</dbReference>
<reference evidence="11" key="2">
    <citation type="journal article" date="2017" name="Nat. Plants">
        <title>The Aegilops tauschii genome reveals multiple impacts of transposons.</title>
        <authorList>
            <person name="Zhao G."/>
            <person name="Zou C."/>
            <person name="Li K."/>
            <person name="Wang K."/>
            <person name="Li T."/>
            <person name="Gao L."/>
            <person name="Zhang X."/>
            <person name="Wang H."/>
            <person name="Yang Z."/>
            <person name="Liu X."/>
            <person name="Jiang W."/>
            <person name="Mao L."/>
            <person name="Kong X."/>
            <person name="Jiao Y."/>
            <person name="Jia J."/>
        </authorList>
    </citation>
    <scope>NUCLEOTIDE SEQUENCE [LARGE SCALE GENOMIC DNA]</scope>
    <source>
        <strain evidence="11">cv. AL8/78</strain>
    </source>
</reference>
<dbReference type="PROSITE" id="PS00639">
    <property type="entry name" value="THIOL_PROTEASE_HIS"/>
    <property type="match status" value="1"/>
</dbReference>
<dbReference type="Gene3D" id="3.90.70.10">
    <property type="entry name" value="Cysteine proteinases"/>
    <property type="match status" value="1"/>
</dbReference>
<keyword evidence="2" id="KW-0645">Protease</keyword>
<evidence type="ECO:0000256" key="7">
    <source>
        <dbReference type="SAM" id="Phobius"/>
    </source>
</evidence>
<dbReference type="InterPro" id="IPR025661">
    <property type="entry name" value="Pept_asp_AS"/>
</dbReference>
<reference evidence="10" key="5">
    <citation type="journal article" date="2021" name="G3 (Bethesda)">
        <title>Aegilops tauschii genome assembly Aet v5.0 features greater sequence contiguity and improved annotation.</title>
        <authorList>
            <person name="Wang L."/>
            <person name="Zhu T."/>
            <person name="Rodriguez J.C."/>
            <person name="Deal K.R."/>
            <person name="Dubcovsky J."/>
            <person name="McGuire P.E."/>
            <person name="Lux T."/>
            <person name="Spannagl M."/>
            <person name="Mayer K.F.X."/>
            <person name="Baldrich P."/>
            <person name="Meyers B.C."/>
            <person name="Huo N."/>
            <person name="Gu Y.Q."/>
            <person name="Zhou H."/>
            <person name="Devos K.M."/>
            <person name="Bennetzen J.L."/>
            <person name="Unver T."/>
            <person name="Budak H."/>
            <person name="Gulick P.J."/>
            <person name="Galiba G."/>
            <person name="Kalapos B."/>
            <person name="Nelson D.R."/>
            <person name="Li P."/>
            <person name="You F.M."/>
            <person name="Luo M.C."/>
            <person name="Dvorak J."/>
        </authorList>
    </citation>
    <scope>NUCLEOTIDE SEQUENCE [LARGE SCALE GENOMIC DNA]</scope>
    <source>
        <strain evidence="10">cv. AL8/78</strain>
    </source>
</reference>
<sequence length="373" mass="40449">RVYTCMLQHKSACVDCSVDMALSPGAWPAITAILLVRGLFAALPAASVDMGDMLMMDRFRQWQATHNRSYLSAEERLRRFRVYRDNVEYIDATNRRGDLTYELGENEFADLTQEEFLARYASSYDGVGDDTGITLPVGGGDAELWSSGGDNDSSLEAPPPSWDWRSKGAVTPVKSQGAGCASCWAFVTVATIETLNWIRTGQLVPLSEQQLVDCDQYDGGCNRGSFHRAYNWIVENGGLTTAADYPYTAVRGACNRAKSAHHTVKILGGGVIPPRNEPEMQVAVSGQPIGVAIEVGSGMQFYKSGVYSGPCGTNLAHAVTIVGYGVDAPTGAKYWLVKNSWGQTWGESGYIRMRRDVGGPGLCGIALDVVYPK</sequence>
<evidence type="ECO:0000256" key="3">
    <source>
        <dbReference type="ARBA" id="ARBA00022729"/>
    </source>
</evidence>
<feature type="domain" description="Cathepsin propeptide inhibitor" evidence="9">
    <location>
        <begin position="59"/>
        <end position="116"/>
    </location>
</feature>
<dbReference type="Pfam" id="PF08246">
    <property type="entry name" value="Inhibitor_I29"/>
    <property type="match status" value="1"/>
</dbReference>
<evidence type="ECO:0000256" key="1">
    <source>
        <dbReference type="ARBA" id="ARBA00008455"/>
    </source>
</evidence>
<dbReference type="InterPro" id="IPR039417">
    <property type="entry name" value="Peptidase_C1A_papain-like"/>
</dbReference>
<dbReference type="GO" id="GO:0006508">
    <property type="term" value="P:proteolysis"/>
    <property type="evidence" value="ECO:0007669"/>
    <property type="project" value="UniProtKB-KW"/>
</dbReference>
<accession>A0A452ZUE2</accession>
<keyword evidence="7" id="KW-0812">Transmembrane</keyword>
<dbReference type="InterPro" id="IPR025660">
    <property type="entry name" value="Pept_his_AS"/>
</dbReference>
<evidence type="ECO:0000256" key="6">
    <source>
        <dbReference type="ARBA" id="ARBA00023157"/>
    </source>
</evidence>
<dbReference type="FunFam" id="3.90.70.10:FF:000067">
    <property type="entry name" value="Senescence-specific cysteine protease"/>
    <property type="match status" value="1"/>
</dbReference>
<evidence type="ECO:0000259" key="9">
    <source>
        <dbReference type="SMART" id="SM00848"/>
    </source>
</evidence>
<keyword evidence="11" id="KW-1185">Reference proteome</keyword>
<dbReference type="Proteomes" id="UP000015105">
    <property type="component" value="Chromosome 1D"/>
</dbReference>
<protein>
    <submittedName>
        <fullName evidence="10">Uncharacterized protein</fullName>
    </submittedName>
</protein>
<dbReference type="PRINTS" id="PR00705">
    <property type="entry name" value="PAPAIN"/>
</dbReference>
<evidence type="ECO:0000256" key="2">
    <source>
        <dbReference type="ARBA" id="ARBA00022670"/>
    </source>
</evidence>
<reference evidence="10" key="3">
    <citation type="journal article" date="2017" name="Nature">
        <title>Genome sequence of the progenitor of the wheat D genome Aegilops tauschii.</title>
        <authorList>
            <person name="Luo M.C."/>
            <person name="Gu Y.Q."/>
            <person name="Puiu D."/>
            <person name="Wang H."/>
            <person name="Twardziok S.O."/>
            <person name="Deal K.R."/>
            <person name="Huo N."/>
            <person name="Zhu T."/>
            <person name="Wang L."/>
            <person name="Wang Y."/>
            <person name="McGuire P.E."/>
            <person name="Liu S."/>
            <person name="Long H."/>
            <person name="Ramasamy R.K."/>
            <person name="Rodriguez J.C."/>
            <person name="Van S.L."/>
            <person name="Yuan L."/>
            <person name="Wang Z."/>
            <person name="Xia Z."/>
            <person name="Xiao L."/>
            <person name="Anderson O.D."/>
            <person name="Ouyang S."/>
            <person name="Liang Y."/>
            <person name="Zimin A.V."/>
            <person name="Pertea G."/>
            <person name="Qi P."/>
            <person name="Bennetzen J.L."/>
            <person name="Dai X."/>
            <person name="Dawson M.W."/>
            <person name="Muller H.G."/>
            <person name="Kugler K."/>
            <person name="Rivarola-Duarte L."/>
            <person name="Spannagl M."/>
            <person name="Mayer K.F.X."/>
            <person name="Lu F.H."/>
            <person name="Bevan M.W."/>
            <person name="Leroy P."/>
            <person name="Li P."/>
            <person name="You F.M."/>
            <person name="Sun Q."/>
            <person name="Liu Z."/>
            <person name="Lyons E."/>
            <person name="Wicker T."/>
            <person name="Salzberg S.L."/>
            <person name="Devos K.M."/>
            <person name="Dvorak J."/>
        </authorList>
    </citation>
    <scope>NUCLEOTIDE SEQUENCE [LARGE SCALE GENOMIC DNA]</scope>
    <source>
        <strain evidence="10">cv. AL8/78</strain>
    </source>
</reference>
<keyword evidence="7" id="KW-1133">Transmembrane helix</keyword>
<dbReference type="InterPro" id="IPR013128">
    <property type="entry name" value="Peptidase_C1A"/>
</dbReference>
<evidence type="ECO:0000313" key="11">
    <source>
        <dbReference type="Proteomes" id="UP000015105"/>
    </source>
</evidence>
<organism evidence="10 11">
    <name type="scientific">Aegilops tauschii subsp. strangulata</name>
    <name type="common">Goatgrass</name>
    <dbReference type="NCBI Taxonomy" id="200361"/>
    <lineage>
        <taxon>Eukaryota</taxon>
        <taxon>Viridiplantae</taxon>
        <taxon>Streptophyta</taxon>
        <taxon>Embryophyta</taxon>
        <taxon>Tracheophyta</taxon>
        <taxon>Spermatophyta</taxon>
        <taxon>Magnoliopsida</taxon>
        <taxon>Liliopsida</taxon>
        <taxon>Poales</taxon>
        <taxon>Poaceae</taxon>
        <taxon>BOP clade</taxon>
        <taxon>Pooideae</taxon>
        <taxon>Triticodae</taxon>
        <taxon>Triticeae</taxon>
        <taxon>Triticinae</taxon>
        <taxon>Aegilops</taxon>
    </lineage>
</organism>
<dbReference type="PROSITE" id="PS00640">
    <property type="entry name" value="THIOL_PROTEASE_ASN"/>
    <property type="match status" value="1"/>
</dbReference>
<dbReference type="InterPro" id="IPR000668">
    <property type="entry name" value="Peptidase_C1A_C"/>
</dbReference>
<feature type="transmembrane region" description="Helical" evidence="7">
    <location>
        <begin position="27"/>
        <end position="48"/>
    </location>
</feature>
<reference evidence="10" key="4">
    <citation type="submission" date="2019-03" db="UniProtKB">
        <authorList>
            <consortium name="EnsemblPlants"/>
        </authorList>
    </citation>
    <scope>IDENTIFICATION</scope>
</reference>
<reference evidence="11" key="1">
    <citation type="journal article" date="2014" name="Science">
        <title>Ancient hybridizations among the ancestral genomes of bread wheat.</title>
        <authorList>
            <consortium name="International Wheat Genome Sequencing Consortium,"/>
            <person name="Marcussen T."/>
            <person name="Sandve S.R."/>
            <person name="Heier L."/>
            <person name="Spannagl M."/>
            <person name="Pfeifer M."/>
            <person name="Jakobsen K.S."/>
            <person name="Wulff B.B."/>
            <person name="Steuernagel B."/>
            <person name="Mayer K.F."/>
            <person name="Olsen O.A."/>
        </authorList>
    </citation>
    <scope>NUCLEOTIDE SEQUENCE [LARGE SCALE GENOMIC DNA]</scope>
    <source>
        <strain evidence="11">cv. AL8/78</strain>
    </source>
</reference>
<comment type="similarity">
    <text evidence="1">Belongs to the peptidase C1 family.</text>
</comment>
<dbReference type="GO" id="GO:0008234">
    <property type="term" value="F:cysteine-type peptidase activity"/>
    <property type="evidence" value="ECO:0007669"/>
    <property type="project" value="UniProtKB-KW"/>
</dbReference>
<evidence type="ECO:0000259" key="8">
    <source>
        <dbReference type="SMART" id="SM00645"/>
    </source>
</evidence>
<dbReference type="SUPFAM" id="SSF54001">
    <property type="entry name" value="Cysteine proteinases"/>
    <property type="match status" value="1"/>
</dbReference>